<protein>
    <submittedName>
        <fullName evidence="2">Uncharacterized protein</fullName>
    </submittedName>
</protein>
<feature type="compositionally biased region" description="Basic and acidic residues" evidence="1">
    <location>
        <begin position="129"/>
        <end position="144"/>
    </location>
</feature>
<feature type="region of interest" description="Disordered" evidence="1">
    <location>
        <begin position="127"/>
        <end position="147"/>
    </location>
</feature>
<comment type="caution">
    <text evidence="2">The sequence shown here is derived from an EMBL/GenBank/DDBJ whole genome shotgun (WGS) entry which is preliminary data.</text>
</comment>
<reference evidence="2" key="1">
    <citation type="submission" date="2022-07" db="EMBL/GenBank/DDBJ databases">
        <title>Taxonomy of Aspergillus series Nigri: significant species reduction supported by multi-species coalescent approaches.</title>
        <authorList>
            <person name="Bian C."/>
            <person name="Kusuya Y."/>
            <person name="Sklenar F."/>
            <person name="D'hooge E."/>
            <person name="Yaguchi T."/>
            <person name="Takahashi H."/>
            <person name="Hubka V."/>
        </authorList>
    </citation>
    <scope>NUCLEOTIDE SEQUENCE</scope>
    <source>
        <strain evidence="2">CBS 733.88</strain>
    </source>
</reference>
<proteinExistence type="predicted"/>
<dbReference type="EMBL" id="BROQ01000051">
    <property type="protein sequence ID" value="GKZ22393.1"/>
    <property type="molecule type" value="Genomic_DNA"/>
</dbReference>
<gene>
    <name evidence="2" type="ORF">AbraCBS73388_008541</name>
</gene>
<dbReference type="AlphaFoldDB" id="A0A9W5YR79"/>
<organism evidence="2 3">
    <name type="scientific">Aspergillus brasiliensis</name>
    <dbReference type="NCBI Taxonomy" id="319629"/>
    <lineage>
        <taxon>Eukaryota</taxon>
        <taxon>Fungi</taxon>
        <taxon>Dikarya</taxon>
        <taxon>Ascomycota</taxon>
        <taxon>Pezizomycotina</taxon>
        <taxon>Eurotiomycetes</taxon>
        <taxon>Eurotiomycetidae</taxon>
        <taxon>Eurotiales</taxon>
        <taxon>Aspergillaceae</taxon>
        <taxon>Aspergillus</taxon>
        <taxon>Aspergillus subgen. Circumdati</taxon>
    </lineage>
</organism>
<evidence type="ECO:0000256" key="1">
    <source>
        <dbReference type="SAM" id="MobiDB-lite"/>
    </source>
</evidence>
<dbReference type="Proteomes" id="UP001143548">
    <property type="component" value="Unassembled WGS sequence"/>
</dbReference>
<sequence length="956" mass="109674">MADENLQELRRLMKRYRIRFQLPGEPWPAQHAGSFGNIKALGDYKYESYFAGVNIWTSQEPWKQQIKARADWLHQRAKRLYSQERNEAGWRFGLENDVLMRFTAEVACPKCRARIWQSEIQATLGSNQSERRARLEQRQKERKPCQCPPSERIKDFYEAGTNRLFDSREEEFVVHDELLRSQLPKQAPDRVIGLQNTRNFNQLLSSPVQSQLSGGGTFATVLDAIRVTPFKSQADPLLFPFMLLEAKSGKSSNSFDAIQVQSAFPIHALLNLQEQLRSQVDMSAEEETLEPLVWFLASRGDTWRVYASYIVRGADKKPASYDIALLWSGSLVHIDSALQLLLIIDYVMDWARDIYRLGILNQLKSLTSGRPYDQISIMDSEIFSMRRNISDWIPGPPSTAFPSDDEHIFEVPDVDDEPLPSLNHEALSGMNIPNSEFGMVRSAFLNEFQYDCFYLTESLVPSFMEVIGGRYQSADSKEKAARQLIKFITQFDEVLVMSGADLALVESLWTGVARSDPASSEVEFYVVIECSWYLTSSWNITRHISCFAISKPAFETLKTHARFATRRTALENLHQSERRCPRRVVEQCIQCLRLGSPWQVLLAAISGTLVTLYPLPTRHRGDFAPPVNNIGLSYTRSDLVRKVILKYLKRHLWKPRKPTAVSFFELELALRRGYTREQFLEMRQEKPPQHKDMSWKRRSYKLVQISREEKHTHEICGRCRLSPTTNVSPVAHGYLDTRTKPIVSGYGAVLIISMANPDKPDYSREKPDSCIFALKRIDNIDDDIALSVMVEDLVQSGFAYHTIKRDPEETVGSWRHNLALPYRRILSWGRELVMAWVRELRGELSPTTQAILDHARRRHLASTSILMFLYYVSIGHKGYDAAVLVNNEHGELSEIIGRLRAHNGRAASSDNSPHRKISLAGSEPVPCFTSWDAGTEYLREHYPEQMERILSLRADR</sequence>
<evidence type="ECO:0000313" key="2">
    <source>
        <dbReference type="EMBL" id="GKZ22393.1"/>
    </source>
</evidence>
<accession>A0A9W5YR79</accession>
<name>A0A9W5YR79_9EURO</name>
<evidence type="ECO:0000313" key="3">
    <source>
        <dbReference type="Proteomes" id="UP001143548"/>
    </source>
</evidence>